<sequence>MKNLIVWVLLLSIFTSCQNKTENKNNLQNHSKMDQNTENTAIEKSLGIYFDALNKSSVEQAVGQYTNDGIFMPAGLPTASGTEQLNNAYGNVFKALQLNITFKTEEIVFLGSEVAFVRTQSQGTQLIHATGKKTEELNREFFLMKKVNSDWKIERYMFNQPK</sequence>
<evidence type="ECO:0000313" key="2">
    <source>
        <dbReference type="Proteomes" id="UP000093432"/>
    </source>
</evidence>
<reference evidence="2" key="1">
    <citation type="submission" date="2016-07" db="EMBL/GenBank/DDBJ databases">
        <authorList>
            <person name="Florea S."/>
            <person name="Webb J.S."/>
            <person name="Jaromczyk J."/>
            <person name="Schardl C.L."/>
        </authorList>
    </citation>
    <scope>NUCLEOTIDE SEQUENCE [LARGE SCALE GENOMIC DNA]</scope>
    <source>
        <strain evidence="2">CC-VM-7</strain>
    </source>
</reference>
<dbReference type="Gene3D" id="3.10.450.50">
    <property type="match status" value="1"/>
</dbReference>
<accession>A0A1B8ZPD8</accession>
<proteinExistence type="predicted"/>
<dbReference type="SUPFAM" id="SSF54427">
    <property type="entry name" value="NTF2-like"/>
    <property type="match status" value="1"/>
</dbReference>
<dbReference type="PROSITE" id="PS51257">
    <property type="entry name" value="PROKAR_LIPOPROTEIN"/>
    <property type="match status" value="1"/>
</dbReference>
<organism evidence="1 2">
    <name type="scientific">Chryseobacterium arthrosphaerae</name>
    <dbReference type="NCBI Taxonomy" id="651561"/>
    <lineage>
        <taxon>Bacteria</taxon>
        <taxon>Pseudomonadati</taxon>
        <taxon>Bacteroidota</taxon>
        <taxon>Flavobacteriia</taxon>
        <taxon>Flavobacteriales</taxon>
        <taxon>Weeksellaceae</taxon>
        <taxon>Chryseobacterium group</taxon>
        <taxon>Chryseobacterium</taxon>
    </lineage>
</organism>
<dbReference type="AlphaFoldDB" id="A0A1B8ZPD8"/>
<dbReference type="Proteomes" id="UP000093432">
    <property type="component" value="Unassembled WGS sequence"/>
</dbReference>
<dbReference type="InterPro" id="IPR032710">
    <property type="entry name" value="NTF2-like_dom_sf"/>
</dbReference>
<protein>
    <recommendedName>
        <fullName evidence="3">DUF4440 domain-containing protein</fullName>
    </recommendedName>
</protein>
<comment type="caution">
    <text evidence="1">The sequence shown here is derived from an EMBL/GenBank/DDBJ whole genome shotgun (WGS) entry which is preliminary data.</text>
</comment>
<gene>
    <name evidence="1" type="ORF">BBI00_03555</name>
</gene>
<name>A0A1B8ZPD8_9FLAO</name>
<evidence type="ECO:0000313" key="1">
    <source>
        <dbReference type="EMBL" id="OCA73472.1"/>
    </source>
</evidence>
<dbReference type="EMBL" id="MAYG01000001">
    <property type="protein sequence ID" value="OCA73472.1"/>
    <property type="molecule type" value="Genomic_DNA"/>
</dbReference>
<evidence type="ECO:0008006" key="3">
    <source>
        <dbReference type="Google" id="ProtNLM"/>
    </source>
</evidence>
<dbReference type="STRING" id="651561.BBI00_03555"/>